<sequence>QQQQEQQQRRMSVISSPALPLLAALVAVNFLIFVAWSPLVFISLGVASAWAIRSCWRWWDSLVITIEGVLYKTAGFQAGRNRSQGTASSTTKLPKTGKGAGCAGNEEDGFLTPRSESEAIVGCDVVEWAPFAPSFPLGDAPGKFEGALGRSLSGVLRGGGSSSSTAGAQQQQQQQQQPRQIRPAQYWLPCEASVFDIRNIRYKQTREKISSEFALYQCVGMDMIRDRRKIASVIDRLPEHAELPKSLLGSREWSSSWGVPRVLITNCQLPYKAGRLIGSHPEEDGGLSILSYFVLSAETSALLADGKFTAALRLWKRFVEEGVSTKEGISLKVVGRVEDLDRYDVPESFKGFNNKPVLLTKSATVLSHKLPEVLEIDFDVRSWIYPARSALANYHHRTREAAIQVGYVLEGKTDDELPEQILGCFRVHELDITAAHW</sequence>
<dbReference type="AlphaFoldDB" id="A0A813JFC8"/>
<gene>
    <name evidence="4" type="ORF">PGLA2088_LOCUS18614</name>
</gene>
<evidence type="ECO:0000313" key="4">
    <source>
        <dbReference type="EMBL" id="CAE8673630.1"/>
    </source>
</evidence>
<feature type="compositionally biased region" description="Low complexity" evidence="1">
    <location>
        <begin position="162"/>
        <end position="181"/>
    </location>
</feature>
<evidence type="ECO:0000256" key="2">
    <source>
        <dbReference type="SAM" id="Phobius"/>
    </source>
</evidence>
<dbReference type="EMBL" id="CAJNNW010024669">
    <property type="protein sequence ID" value="CAE8673630.1"/>
    <property type="molecule type" value="Genomic_DNA"/>
</dbReference>
<name>A0A813JFC8_POLGL</name>
<keyword evidence="2" id="KW-1133">Transmembrane helix</keyword>
<reference evidence="4" key="1">
    <citation type="submission" date="2021-02" db="EMBL/GenBank/DDBJ databases">
        <authorList>
            <person name="Dougan E. K."/>
            <person name="Rhodes N."/>
            <person name="Thang M."/>
            <person name="Chan C."/>
        </authorList>
    </citation>
    <scope>NUCLEOTIDE SEQUENCE</scope>
</reference>
<accession>A0A813JFC8</accession>
<proteinExistence type="predicted"/>
<evidence type="ECO:0000313" key="5">
    <source>
        <dbReference type="Proteomes" id="UP000626109"/>
    </source>
</evidence>
<dbReference type="Proteomes" id="UP000626109">
    <property type="component" value="Unassembled WGS sequence"/>
</dbReference>
<feature type="non-terminal residue" evidence="4">
    <location>
        <position position="437"/>
    </location>
</feature>
<feature type="non-terminal residue" evidence="4">
    <location>
        <position position="1"/>
    </location>
</feature>
<evidence type="ECO:0000259" key="3">
    <source>
        <dbReference type="Pfam" id="PF07059"/>
    </source>
</evidence>
<feature type="region of interest" description="Disordered" evidence="1">
    <location>
        <begin position="80"/>
        <end position="100"/>
    </location>
</feature>
<organism evidence="4 5">
    <name type="scientific">Polarella glacialis</name>
    <name type="common">Dinoflagellate</name>
    <dbReference type="NCBI Taxonomy" id="89957"/>
    <lineage>
        <taxon>Eukaryota</taxon>
        <taxon>Sar</taxon>
        <taxon>Alveolata</taxon>
        <taxon>Dinophyceae</taxon>
        <taxon>Suessiales</taxon>
        <taxon>Suessiaceae</taxon>
        <taxon>Polarella</taxon>
    </lineage>
</organism>
<evidence type="ECO:0000256" key="1">
    <source>
        <dbReference type="SAM" id="MobiDB-lite"/>
    </source>
</evidence>
<comment type="caution">
    <text evidence="4">The sequence shown here is derived from an EMBL/GenBank/DDBJ whole genome shotgun (WGS) entry which is preliminary data.</text>
</comment>
<feature type="transmembrane region" description="Helical" evidence="2">
    <location>
        <begin position="21"/>
        <end position="52"/>
    </location>
</feature>
<dbReference type="PANTHER" id="PTHR31558:SF3">
    <property type="entry name" value="CW14 PROTEIN"/>
    <property type="match status" value="1"/>
</dbReference>
<feature type="domain" description="Protein ENHANCED DISEASE RESISTANCE 2 C-terminal" evidence="3">
    <location>
        <begin position="187"/>
        <end position="431"/>
    </location>
</feature>
<keyword evidence="2" id="KW-0812">Transmembrane</keyword>
<dbReference type="PANTHER" id="PTHR31558">
    <property type="entry name" value="CW14 PROTEIN"/>
    <property type="match status" value="1"/>
</dbReference>
<protein>
    <recommendedName>
        <fullName evidence="3">Protein ENHANCED DISEASE RESISTANCE 2 C-terminal domain-containing protein</fullName>
    </recommendedName>
</protein>
<keyword evidence="2" id="KW-0472">Membrane</keyword>
<dbReference type="InterPro" id="IPR009769">
    <property type="entry name" value="EDR2_C"/>
</dbReference>
<dbReference type="Pfam" id="PF07059">
    <property type="entry name" value="EDR2_C"/>
    <property type="match status" value="1"/>
</dbReference>
<feature type="region of interest" description="Disordered" evidence="1">
    <location>
        <begin position="155"/>
        <end position="181"/>
    </location>
</feature>
<feature type="compositionally biased region" description="Polar residues" evidence="1">
    <location>
        <begin position="80"/>
        <end position="93"/>
    </location>
</feature>